<feature type="transmembrane region" description="Helical" evidence="7">
    <location>
        <begin position="373"/>
        <end position="397"/>
    </location>
</feature>
<feature type="transmembrane region" description="Helical" evidence="7">
    <location>
        <begin position="142"/>
        <end position="163"/>
    </location>
</feature>
<name>A0ABP8UPB2_9ACTN</name>
<keyword evidence="4 7" id="KW-1133">Transmembrane helix</keyword>
<proteinExistence type="predicted"/>
<evidence type="ECO:0000256" key="4">
    <source>
        <dbReference type="ARBA" id="ARBA00022989"/>
    </source>
</evidence>
<evidence type="ECO:0000256" key="6">
    <source>
        <dbReference type="SAM" id="MobiDB-lite"/>
    </source>
</evidence>
<feature type="transmembrane region" description="Helical" evidence="7">
    <location>
        <begin position="109"/>
        <end position="130"/>
    </location>
</feature>
<organism evidence="9 10">
    <name type="scientific">Actinoallomurus vinaceus</name>
    <dbReference type="NCBI Taxonomy" id="1080074"/>
    <lineage>
        <taxon>Bacteria</taxon>
        <taxon>Bacillati</taxon>
        <taxon>Actinomycetota</taxon>
        <taxon>Actinomycetes</taxon>
        <taxon>Streptosporangiales</taxon>
        <taxon>Thermomonosporaceae</taxon>
        <taxon>Actinoallomurus</taxon>
    </lineage>
</organism>
<feature type="region of interest" description="Disordered" evidence="6">
    <location>
        <begin position="475"/>
        <end position="500"/>
    </location>
</feature>
<evidence type="ECO:0000256" key="2">
    <source>
        <dbReference type="ARBA" id="ARBA00022448"/>
    </source>
</evidence>
<accession>A0ABP8UPB2</accession>
<feature type="transmembrane region" description="Helical" evidence="7">
    <location>
        <begin position="175"/>
        <end position="196"/>
    </location>
</feature>
<dbReference type="Pfam" id="PF07690">
    <property type="entry name" value="MFS_1"/>
    <property type="match status" value="1"/>
</dbReference>
<feature type="transmembrane region" description="Helical" evidence="7">
    <location>
        <begin position="284"/>
        <end position="307"/>
    </location>
</feature>
<feature type="transmembrane region" description="Helical" evidence="7">
    <location>
        <begin position="84"/>
        <end position="103"/>
    </location>
</feature>
<dbReference type="PRINTS" id="PR01036">
    <property type="entry name" value="TCRTETB"/>
</dbReference>
<feature type="transmembrane region" description="Helical" evidence="7">
    <location>
        <begin position="449"/>
        <end position="468"/>
    </location>
</feature>
<keyword evidence="3 7" id="KW-0812">Transmembrane</keyword>
<feature type="transmembrane region" description="Helical" evidence="7">
    <location>
        <begin position="319"/>
        <end position="341"/>
    </location>
</feature>
<reference evidence="10" key="1">
    <citation type="journal article" date="2019" name="Int. J. Syst. Evol. Microbiol.">
        <title>The Global Catalogue of Microorganisms (GCM) 10K type strain sequencing project: providing services to taxonomists for standard genome sequencing and annotation.</title>
        <authorList>
            <consortium name="The Broad Institute Genomics Platform"/>
            <consortium name="The Broad Institute Genome Sequencing Center for Infectious Disease"/>
            <person name="Wu L."/>
            <person name="Ma J."/>
        </authorList>
    </citation>
    <scope>NUCLEOTIDE SEQUENCE [LARGE SCALE GENOMIC DNA]</scope>
    <source>
        <strain evidence="10">JCM 17939</strain>
    </source>
</reference>
<evidence type="ECO:0000256" key="1">
    <source>
        <dbReference type="ARBA" id="ARBA00004429"/>
    </source>
</evidence>
<dbReference type="Gene3D" id="1.20.1250.20">
    <property type="entry name" value="MFS general substrate transporter like domains"/>
    <property type="match status" value="1"/>
</dbReference>
<dbReference type="InterPro" id="IPR020846">
    <property type="entry name" value="MFS_dom"/>
</dbReference>
<evidence type="ECO:0000259" key="8">
    <source>
        <dbReference type="PROSITE" id="PS50850"/>
    </source>
</evidence>
<sequence length="500" mass="50963">MTAADAYGELTPRRRTLVTFALLGCAFLAMLDGTVVGTALPRIVEQVGGRGSWYVWLVTAYLLTSSVSVPVYGRFSDLYGRRTLLLGGLSVFLAGSLACGLAGSIETLIVSRAVQGVGAGALLTLGMALIRDLYPPGRAQGLIRMQTMLATMMVLGMVGGPIVGGLLTDHAGWRWAFWLNLPIGLTAAAVLVLALPGHRPATAPSGRLDVAGILLLTAGLALVLTGLSLKGNATPAEPRSWTDPPIAGALLGGLALLALLVPVERRAAVPVLPLRLFRDRTYTALLSAGFFFQVAALPVGILLPLYFQRVRGESATVSGLLVLPLLIGMTLGNRLTAAAVLRSGHVRPVLLTGAGLLTAGTAAFFTLDAATPLALTCGWLLLVGLGTGPAMGGITIATQNCVPHADMGTATAGSALTKQIGGAFGLAFVQSLMSGHAAAAPTASATGSTVAWGGTVAGLLTLAALLFMRDLPIPTAGGQPATRRDPAGARPSPARGGPAV</sequence>
<keyword evidence="5 7" id="KW-0472">Membrane</keyword>
<protein>
    <recommendedName>
        <fullName evidence="8">Major facilitator superfamily (MFS) profile domain-containing protein</fullName>
    </recommendedName>
</protein>
<evidence type="ECO:0000256" key="7">
    <source>
        <dbReference type="SAM" id="Phobius"/>
    </source>
</evidence>
<feature type="transmembrane region" description="Helical" evidence="7">
    <location>
        <begin position="208"/>
        <end position="226"/>
    </location>
</feature>
<feature type="domain" description="Major facilitator superfamily (MFS) profile" evidence="8">
    <location>
        <begin position="18"/>
        <end position="472"/>
    </location>
</feature>
<dbReference type="PROSITE" id="PS50850">
    <property type="entry name" value="MFS"/>
    <property type="match status" value="1"/>
</dbReference>
<dbReference type="CDD" id="cd17502">
    <property type="entry name" value="MFS_Azr1_MDR_like"/>
    <property type="match status" value="1"/>
</dbReference>
<feature type="transmembrane region" description="Helical" evidence="7">
    <location>
        <begin position="348"/>
        <end position="367"/>
    </location>
</feature>
<dbReference type="InterPro" id="IPR011701">
    <property type="entry name" value="MFS"/>
</dbReference>
<dbReference type="InterPro" id="IPR036259">
    <property type="entry name" value="MFS_trans_sf"/>
</dbReference>
<feature type="transmembrane region" description="Helical" evidence="7">
    <location>
        <begin position="409"/>
        <end position="429"/>
    </location>
</feature>
<comment type="subcellular location">
    <subcellularLocation>
        <location evidence="1">Cell inner membrane</location>
        <topology evidence="1">Multi-pass membrane protein</topology>
    </subcellularLocation>
</comment>
<gene>
    <name evidence="9" type="ORF">GCM10023196_072750</name>
</gene>
<dbReference type="PANTHER" id="PTHR23501">
    <property type="entry name" value="MAJOR FACILITATOR SUPERFAMILY"/>
    <property type="match status" value="1"/>
</dbReference>
<comment type="caution">
    <text evidence="9">The sequence shown here is derived from an EMBL/GenBank/DDBJ whole genome shotgun (WGS) entry which is preliminary data.</text>
</comment>
<evidence type="ECO:0000313" key="10">
    <source>
        <dbReference type="Proteomes" id="UP001501442"/>
    </source>
</evidence>
<dbReference type="EMBL" id="BAABHK010000012">
    <property type="protein sequence ID" value="GAA4633785.1"/>
    <property type="molecule type" value="Genomic_DNA"/>
</dbReference>
<dbReference type="PANTHER" id="PTHR23501:SF191">
    <property type="entry name" value="VACUOLAR BASIC AMINO ACID TRANSPORTER 4"/>
    <property type="match status" value="1"/>
</dbReference>
<evidence type="ECO:0000256" key="3">
    <source>
        <dbReference type="ARBA" id="ARBA00022692"/>
    </source>
</evidence>
<dbReference type="RefSeq" id="WP_345436782.1">
    <property type="nucleotide sequence ID" value="NZ_BAABHK010000012.1"/>
</dbReference>
<keyword evidence="10" id="KW-1185">Reference proteome</keyword>
<dbReference type="Proteomes" id="UP001501442">
    <property type="component" value="Unassembled WGS sequence"/>
</dbReference>
<evidence type="ECO:0000256" key="5">
    <source>
        <dbReference type="ARBA" id="ARBA00023136"/>
    </source>
</evidence>
<keyword evidence="2" id="KW-0813">Transport</keyword>
<dbReference type="Gene3D" id="1.20.1720.10">
    <property type="entry name" value="Multidrug resistance protein D"/>
    <property type="match status" value="1"/>
</dbReference>
<evidence type="ECO:0000313" key="9">
    <source>
        <dbReference type="EMBL" id="GAA4633785.1"/>
    </source>
</evidence>
<feature type="transmembrane region" description="Helical" evidence="7">
    <location>
        <begin position="53"/>
        <end position="72"/>
    </location>
</feature>
<feature type="transmembrane region" description="Helical" evidence="7">
    <location>
        <begin position="246"/>
        <end position="263"/>
    </location>
</feature>
<dbReference type="SUPFAM" id="SSF103473">
    <property type="entry name" value="MFS general substrate transporter"/>
    <property type="match status" value="1"/>
</dbReference>